<evidence type="ECO:0000313" key="2">
    <source>
        <dbReference type="RefSeq" id="XP_072828455.1"/>
    </source>
</evidence>
<accession>A0ABM5E5N6</accession>
<keyword evidence="1" id="KW-1185">Reference proteome</keyword>
<reference evidence="2" key="1">
    <citation type="submission" date="2025-08" db="UniProtKB">
        <authorList>
            <consortium name="RefSeq"/>
        </authorList>
    </citation>
    <scope>IDENTIFICATION</scope>
</reference>
<evidence type="ECO:0000313" key="1">
    <source>
        <dbReference type="Proteomes" id="UP001652581"/>
    </source>
</evidence>
<organism evidence="1 2">
    <name type="scientific">Vicugna pacos</name>
    <name type="common">Alpaca</name>
    <name type="synonym">Lama pacos</name>
    <dbReference type="NCBI Taxonomy" id="30538"/>
    <lineage>
        <taxon>Eukaryota</taxon>
        <taxon>Metazoa</taxon>
        <taxon>Chordata</taxon>
        <taxon>Craniata</taxon>
        <taxon>Vertebrata</taxon>
        <taxon>Euteleostomi</taxon>
        <taxon>Mammalia</taxon>
        <taxon>Eutheria</taxon>
        <taxon>Laurasiatheria</taxon>
        <taxon>Artiodactyla</taxon>
        <taxon>Tylopoda</taxon>
        <taxon>Camelidae</taxon>
        <taxon>Vicugna</taxon>
    </lineage>
</organism>
<protein>
    <submittedName>
        <fullName evidence="2">Uncharacterized protein isoform X1</fullName>
    </submittedName>
</protein>
<proteinExistence type="predicted"/>
<name>A0ABM5E5N6_VICPA</name>
<dbReference type="Proteomes" id="UP001652581">
    <property type="component" value="Chromosome 11"/>
</dbReference>
<dbReference type="GeneID" id="140699842"/>
<dbReference type="RefSeq" id="XP_072828455.1">
    <property type="nucleotide sequence ID" value="XM_072972354.1"/>
</dbReference>
<sequence length="222" mass="24784">MSSGGKTAREVEKLAPTSFTWSVDFGFLTVHEKQQQQYQLLQSGAKLPETKDEKDHPSCPVLSCAAGFSLAETLHLFPQELHSTAVFLEPEADGSCVPGGRFLVSLGSQAFLHPDVYTNETTTTIKIANTSIIPQEVQILKSQFIPSNALHPWKHTAHGLSWRQISQLPNSSASFHSWHLQEASYTMFCSICFDQFVSTVVRILTIMEDKWVKCKEQSLLND</sequence>
<gene>
    <name evidence="2" type="primary">LOC140699842</name>
</gene>